<dbReference type="PANTHER" id="PTHR30203:SF33">
    <property type="entry name" value="BLR4455 PROTEIN"/>
    <property type="match status" value="1"/>
</dbReference>
<dbReference type="PANTHER" id="PTHR30203">
    <property type="entry name" value="OUTER MEMBRANE CATION EFFLUX PROTEIN"/>
    <property type="match status" value="1"/>
</dbReference>
<keyword evidence="2" id="KW-0449">Lipoprotein</keyword>
<dbReference type="Proteomes" id="UP000282106">
    <property type="component" value="Unassembled WGS sequence"/>
</dbReference>
<dbReference type="GO" id="GO:0015562">
    <property type="term" value="F:efflux transmembrane transporter activity"/>
    <property type="evidence" value="ECO:0007669"/>
    <property type="project" value="InterPro"/>
</dbReference>
<accession>A0A3N0V1R6</accession>
<gene>
    <name evidence="4" type="ORF">ED208_15030</name>
</gene>
<dbReference type="InterPro" id="IPR003423">
    <property type="entry name" value="OMP_efflux"/>
</dbReference>
<evidence type="ECO:0000313" key="4">
    <source>
        <dbReference type="EMBL" id="ROH86746.1"/>
    </source>
</evidence>
<keyword evidence="5" id="KW-1185">Reference proteome</keyword>
<dbReference type="InParanoid" id="A0A3N0V1R6"/>
<protein>
    <submittedName>
        <fullName evidence="4">Efflux transporter outer membrane subunit</fullName>
    </submittedName>
</protein>
<dbReference type="AlphaFoldDB" id="A0A3N0V1R6"/>
<evidence type="ECO:0000313" key="5">
    <source>
        <dbReference type="Proteomes" id="UP000282106"/>
    </source>
</evidence>
<dbReference type="InterPro" id="IPR010131">
    <property type="entry name" value="MdtP/NodT-like"/>
</dbReference>
<proteinExistence type="inferred from homology"/>
<feature type="chain" id="PRO_5017845580" evidence="2">
    <location>
        <begin position="27"/>
        <end position="496"/>
    </location>
</feature>
<evidence type="ECO:0000256" key="3">
    <source>
        <dbReference type="SAM" id="Coils"/>
    </source>
</evidence>
<dbReference type="EMBL" id="RJVO01000008">
    <property type="protein sequence ID" value="ROH86746.1"/>
    <property type="molecule type" value="Genomic_DNA"/>
</dbReference>
<keyword evidence="3" id="KW-0175">Coiled coil</keyword>
<feature type="signal peptide" evidence="2">
    <location>
        <begin position="1"/>
        <end position="26"/>
    </location>
</feature>
<dbReference type="Gene3D" id="1.20.1600.10">
    <property type="entry name" value="Outer membrane efflux proteins (OEP)"/>
    <property type="match status" value="1"/>
</dbReference>
<keyword evidence="2" id="KW-0732">Signal</keyword>
<dbReference type="SUPFAM" id="SSF56954">
    <property type="entry name" value="Outer membrane efflux proteins (OEP)"/>
    <property type="match status" value="1"/>
</dbReference>
<dbReference type="Pfam" id="PF02321">
    <property type="entry name" value="OEP"/>
    <property type="match status" value="2"/>
</dbReference>
<reference evidence="4 5" key="1">
    <citation type="submission" date="2018-10" db="EMBL/GenBank/DDBJ databases">
        <authorList>
            <person name="Chen W.-M."/>
        </authorList>
    </citation>
    <scope>NUCLEOTIDE SEQUENCE [LARGE SCALE GENOMIC DNA]</scope>
    <source>
        <strain evidence="4 5">THS-13</strain>
    </source>
</reference>
<dbReference type="Gene3D" id="2.20.200.10">
    <property type="entry name" value="Outer membrane efflux proteins (OEP)"/>
    <property type="match status" value="1"/>
</dbReference>
<evidence type="ECO:0000256" key="1">
    <source>
        <dbReference type="ARBA" id="ARBA00007613"/>
    </source>
</evidence>
<feature type="coiled-coil region" evidence="3">
    <location>
        <begin position="398"/>
        <end position="432"/>
    </location>
</feature>
<keyword evidence="2" id="KW-0472">Membrane</keyword>
<dbReference type="NCBIfam" id="TIGR01845">
    <property type="entry name" value="outer_NodT"/>
    <property type="match status" value="1"/>
</dbReference>
<comment type="subcellular location">
    <subcellularLocation>
        <location evidence="2">Cell outer membrane</location>
        <topology evidence="2">Lipid-anchor</topology>
    </subcellularLocation>
</comment>
<keyword evidence="2" id="KW-1134">Transmembrane beta strand</keyword>
<name>A0A3N0V1R6_9GAMM</name>
<dbReference type="GO" id="GO:0009279">
    <property type="term" value="C:cell outer membrane"/>
    <property type="evidence" value="ECO:0007669"/>
    <property type="project" value="UniProtKB-SubCell"/>
</dbReference>
<comment type="similarity">
    <text evidence="1 2">Belongs to the outer membrane factor (OMF) (TC 1.B.17) family.</text>
</comment>
<dbReference type="RefSeq" id="WP_123212735.1">
    <property type="nucleotide sequence ID" value="NZ_RJVO01000008.1"/>
</dbReference>
<keyword evidence="2" id="KW-0564">Palmitate</keyword>
<keyword evidence="2" id="KW-0812">Transmembrane</keyword>
<comment type="caution">
    <text evidence="4">The sequence shown here is derived from an EMBL/GenBank/DDBJ whole genome shotgun (WGS) entry which is preliminary data.</text>
</comment>
<sequence length="496" mass="51963">MRPVSPHFPPASLLLLAMSLSGCVLGPDYKSPEAPASGRYGVDALPAQTVATPVIGGEAQRFLAGKDLPDRWWTLFGSDKLNALVDEALANSPSAASAKAALVQAQALATARGADLYPSVGIGVGGTRQKVDTSSFGNPGGGGSIYNLFNASVDVSYGVDLFGGTRRGIEAVLAQSELARFQSEAAYQTLIANVVTTAIQEAQLRAQVAAQEAIVADQEKSLKVSDSQFELGAIGKSELLSAQSQLASQRAALAPLRLQLSQTRNQLAVYLGKLPGDYTPSNFELSELKLPEDLPVSLPSTLVQRRPDVLAADAALRSASANVGIAAANRLPKLALSASYGSQASKTENLFKGDVWSLGANLSAPLFDFGALKALYGASRAAYQQSEADYKLTVLNAFRNVADALRQIETDAERLQAQHESASAAAEGLKLAQLQYQLGAGSYLQLLNAQQQHAQAQAAYVQALAARYQDTAALFQALGGGWTARETNTQTAAGAP</sequence>
<dbReference type="PROSITE" id="PS51257">
    <property type="entry name" value="PROKAR_LIPOPROTEIN"/>
    <property type="match status" value="1"/>
</dbReference>
<organism evidence="4 5">
    <name type="scientific">Stagnimonas aquatica</name>
    <dbReference type="NCBI Taxonomy" id="2689987"/>
    <lineage>
        <taxon>Bacteria</taxon>
        <taxon>Pseudomonadati</taxon>
        <taxon>Pseudomonadota</taxon>
        <taxon>Gammaproteobacteria</taxon>
        <taxon>Nevskiales</taxon>
        <taxon>Nevskiaceae</taxon>
        <taxon>Stagnimonas</taxon>
    </lineage>
</organism>
<evidence type="ECO:0000256" key="2">
    <source>
        <dbReference type="RuleBase" id="RU362097"/>
    </source>
</evidence>